<dbReference type="InterPro" id="IPR010982">
    <property type="entry name" value="Lambda_DNA-bd_dom_sf"/>
</dbReference>
<organism evidence="2 3">
    <name type="scientific">Legionella cherrii</name>
    <dbReference type="NCBI Taxonomy" id="28084"/>
    <lineage>
        <taxon>Bacteria</taxon>
        <taxon>Pseudomonadati</taxon>
        <taxon>Pseudomonadota</taxon>
        <taxon>Gammaproteobacteria</taxon>
        <taxon>Legionellales</taxon>
        <taxon>Legionellaceae</taxon>
        <taxon>Legionella</taxon>
    </lineage>
</organism>
<keyword evidence="3" id="KW-1185">Reference proteome</keyword>
<evidence type="ECO:0000259" key="1">
    <source>
        <dbReference type="PROSITE" id="PS50943"/>
    </source>
</evidence>
<proteinExistence type="predicted"/>
<dbReference type="Gene3D" id="1.10.260.40">
    <property type="entry name" value="lambda repressor-like DNA-binding domains"/>
    <property type="match status" value="1"/>
</dbReference>
<dbReference type="EMBL" id="LR134173">
    <property type="protein sequence ID" value="VEB33681.1"/>
    <property type="molecule type" value="Genomic_DNA"/>
</dbReference>
<evidence type="ECO:0000313" key="2">
    <source>
        <dbReference type="EMBL" id="VEB33681.1"/>
    </source>
</evidence>
<reference evidence="2 3" key="1">
    <citation type="submission" date="2018-12" db="EMBL/GenBank/DDBJ databases">
        <authorList>
            <consortium name="Pathogen Informatics"/>
        </authorList>
    </citation>
    <scope>NUCLEOTIDE SEQUENCE [LARGE SCALE GENOMIC DNA]</scope>
    <source>
        <strain evidence="2 3">NCTC11976</strain>
    </source>
</reference>
<dbReference type="RefSeq" id="WP_028381627.1">
    <property type="nucleotide sequence ID" value="NZ_CAAAIT010000007.1"/>
</dbReference>
<gene>
    <name evidence="2" type="primary">prpA_1</name>
    <name evidence="2" type="ORF">NCTC11976_00458</name>
</gene>
<feature type="domain" description="HTH cro/C1-type" evidence="1">
    <location>
        <begin position="3"/>
        <end position="52"/>
    </location>
</feature>
<name>A0ABY6T2D3_9GAMM</name>
<dbReference type="SMART" id="SM00530">
    <property type="entry name" value="HTH_XRE"/>
    <property type="match status" value="1"/>
</dbReference>
<dbReference type="PROSITE" id="PS50943">
    <property type="entry name" value="HTH_CROC1"/>
    <property type="match status" value="1"/>
</dbReference>
<sequence length="63" mass="7075">MLAKELTRKALAELTKNLKVSRINNYERGERTPGPDEIKQLAHALEVAPAFFNVFCLMTSKGN</sequence>
<dbReference type="Proteomes" id="UP000277577">
    <property type="component" value="Chromosome"/>
</dbReference>
<dbReference type="InterPro" id="IPR001387">
    <property type="entry name" value="Cro/C1-type_HTH"/>
</dbReference>
<dbReference type="SUPFAM" id="SSF47413">
    <property type="entry name" value="lambda repressor-like DNA-binding domains"/>
    <property type="match status" value="1"/>
</dbReference>
<dbReference type="Pfam" id="PF01381">
    <property type="entry name" value="HTH_3"/>
    <property type="match status" value="1"/>
</dbReference>
<dbReference type="CDD" id="cd00093">
    <property type="entry name" value="HTH_XRE"/>
    <property type="match status" value="1"/>
</dbReference>
<accession>A0ABY6T2D3</accession>
<evidence type="ECO:0000313" key="3">
    <source>
        <dbReference type="Proteomes" id="UP000277577"/>
    </source>
</evidence>
<protein>
    <submittedName>
        <fullName evidence="2">Phage repressor</fullName>
    </submittedName>
</protein>